<feature type="region of interest" description="Disordered" evidence="1">
    <location>
        <begin position="1010"/>
        <end position="1032"/>
    </location>
</feature>
<dbReference type="Pfam" id="PF01968">
    <property type="entry name" value="Hydantoinase_A"/>
    <property type="match status" value="1"/>
</dbReference>
<proteinExistence type="predicted"/>
<dbReference type="GO" id="GO:0017168">
    <property type="term" value="F:5-oxoprolinase (ATP-hydrolyzing) activity"/>
    <property type="evidence" value="ECO:0007669"/>
    <property type="project" value="TreeGrafter"/>
</dbReference>
<organism evidence="4 5">
    <name type="scientific">Polarella glacialis</name>
    <name type="common">Dinoflagellate</name>
    <dbReference type="NCBI Taxonomy" id="89957"/>
    <lineage>
        <taxon>Eukaryota</taxon>
        <taxon>Sar</taxon>
        <taxon>Alveolata</taxon>
        <taxon>Dinophyceae</taxon>
        <taxon>Suessiales</taxon>
        <taxon>Suessiaceae</taxon>
        <taxon>Polarella</taxon>
    </lineage>
</organism>
<dbReference type="InterPro" id="IPR045079">
    <property type="entry name" value="Oxoprolinase-like"/>
</dbReference>
<dbReference type="Pfam" id="PF02538">
    <property type="entry name" value="Hydantoinase_B"/>
    <property type="match status" value="1"/>
</dbReference>
<evidence type="ECO:0000259" key="2">
    <source>
        <dbReference type="Pfam" id="PF01968"/>
    </source>
</evidence>
<reference evidence="4" key="1">
    <citation type="submission" date="2021-02" db="EMBL/GenBank/DDBJ databases">
        <authorList>
            <person name="Dougan E. K."/>
            <person name="Rhodes N."/>
            <person name="Thang M."/>
            <person name="Chan C."/>
        </authorList>
    </citation>
    <scope>NUCLEOTIDE SEQUENCE</scope>
</reference>
<dbReference type="GO" id="GO:0006749">
    <property type="term" value="P:glutathione metabolic process"/>
    <property type="evidence" value="ECO:0007669"/>
    <property type="project" value="TreeGrafter"/>
</dbReference>
<dbReference type="EMBL" id="CAJNNV010012145">
    <property type="protein sequence ID" value="CAE8600417.1"/>
    <property type="molecule type" value="Genomic_DNA"/>
</dbReference>
<evidence type="ECO:0000259" key="3">
    <source>
        <dbReference type="Pfam" id="PF02538"/>
    </source>
</evidence>
<dbReference type="InterPro" id="IPR002821">
    <property type="entry name" value="Hydantoinase_A"/>
</dbReference>
<dbReference type="PANTHER" id="PTHR11365">
    <property type="entry name" value="5-OXOPROLINASE RELATED"/>
    <property type="match status" value="1"/>
</dbReference>
<feature type="region of interest" description="Disordered" evidence="1">
    <location>
        <begin position="517"/>
        <end position="537"/>
    </location>
</feature>
<evidence type="ECO:0008006" key="6">
    <source>
        <dbReference type="Google" id="ProtNLM"/>
    </source>
</evidence>
<protein>
    <recommendedName>
        <fullName evidence="6">5-oxoprolinase</fullName>
    </recommendedName>
</protein>
<name>A0A813EPZ8_POLGL</name>
<evidence type="ECO:0000313" key="4">
    <source>
        <dbReference type="EMBL" id="CAE8600417.1"/>
    </source>
</evidence>
<dbReference type="GO" id="GO:0005829">
    <property type="term" value="C:cytosol"/>
    <property type="evidence" value="ECO:0007669"/>
    <property type="project" value="TreeGrafter"/>
</dbReference>
<sequence>MSTYLKSAEVELALAGFRCPLLLMTSGGGLVEVNSATALPVRLVESGPAGGVTLAENVAREVSADEVLSLDMGGTTAKLCAVSRGRAAMAREFEVDRAERFMRGSGLPVRIPCLDLVEISDGGGSIASTNAVGMVAVGPQSAGSEPGPACYGKGGLLPTVTDADLVLGRIEPGCFAAGEVHLQPLLAKAALKTAIATPQGLSSDELAAQAVAEAVEESLATAARAHAAEHGLDLSEHVLVAFGGAAPLRAASLAKRLGLRKVLIPPDASVGSAMGFLSAPLAFEALRSRPMCLTDGQFDFGEINAIFRGLWHQTVSVVAAAAARWKPGRPAKERRRAFGRYVGQGREVAIDLPNRDMEPGDAAMLQASFEEAYRCLFFRTVPGTEIEIRTWALQLVADSDPLAWPQERLRDARKRPHCEAIGVENGSCLEKRPKASSTRQLFHAESGVILEVPVHRRHELEEGSQIAGPAIITELYTTTVVTDSFDCVVLENGFLQLETRLEKLTAVCRSPALEGTFASNNNNTNNNSNNKESPEESKRTDSLAWQLAWVSLLAAVEEQAQLLLRAAFSPLVREAGAVGCAIFDFEGRILAQSATSSPGLMGGLASFVQRFLEEAGASCICPGDSWLGNGIWGGSCHASDLVVLTPLVAVGTGLPLGLVGSIAHTTLLDVLFDGSAEMAPTLFRPGAVCEQLLAKLRANSRQPCDCNDNDNSKNNNKKQDCAGDAMALLACNELAALRVLSLLAEHQVDLPELGDHICEASRQAVRRNVKQKCSKGGFWRSEMLSEERAKLIAELGLSDDGDVSLCLDASRVRENSQMSEHRTDTRLGSPRALSLAYAQFALACVFVHGVPINAGSLSALSVSIAPGSLLDAGPACRGADRRLLAHLLPDLVFRCLAQALPDQVPAASASVLCRLDLRSGSGSAVDAVASCHVEGGGLGGCSVQDGFSAAIFPSGLQSTPIEITEASSTGLLFRRKELIPDSGGAGRFRGGLGLRIEVAHSGEEDFSVNFPDSGHFRTGPAGRSGGRPGRQAETCLSDGTKLLPVGLQRVPAGQSLVVETAGGGGFGAPTERSREALRSDLRDGLVSRQAAAQEYGIVDEDLAKLVSD</sequence>
<dbReference type="InterPro" id="IPR003692">
    <property type="entry name" value="Hydantoinase_B"/>
</dbReference>
<feature type="domain" description="Hydantoinase A/oxoprolinase" evidence="2">
    <location>
        <begin position="1"/>
        <end position="282"/>
    </location>
</feature>
<gene>
    <name evidence="4" type="ORF">PGLA1383_LOCUS18747</name>
</gene>
<keyword evidence="5" id="KW-1185">Reference proteome</keyword>
<comment type="caution">
    <text evidence="4">The sequence shown here is derived from an EMBL/GenBank/DDBJ whole genome shotgun (WGS) entry which is preliminary data.</text>
</comment>
<feature type="compositionally biased region" description="Low complexity" evidence="1">
    <location>
        <begin position="519"/>
        <end position="530"/>
    </location>
</feature>
<dbReference type="Proteomes" id="UP000654075">
    <property type="component" value="Unassembled WGS sequence"/>
</dbReference>
<accession>A0A813EPZ8</accession>
<evidence type="ECO:0000256" key="1">
    <source>
        <dbReference type="SAM" id="MobiDB-lite"/>
    </source>
</evidence>
<dbReference type="AlphaFoldDB" id="A0A813EPZ8"/>
<evidence type="ECO:0000313" key="5">
    <source>
        <dbReference type="Proteomes" id="UP000654075"/>
    </source>
</evidence>
<dbReference type="PANTHER" id="PTHR11365:SF23">
    <property type="entry name" value="HYPOTHETICAL 5-OXOPROLINASE (EUROFUNG)-RELATED"/>
    <property type="match status" value="1"/>
</dbReference>
<dbReference type="OrthoDB" id="3643at2759"/>
<feature type="domain" description="Hydantoinase B/oxoprolinase" evidence="3">
    <location>
        <begin position="543"/>
        <end position="1069"/>
    </location>
</feature>